<organism evidence="1 2">
    <name type="scientific">Pisum sativum</name>
    <name type="common">Garden pea</name>
    <name type="synonym">Lathyrus oleraceus</name>
    <dbReference type="NCBI Taxonomy" id="3888"/>
    <lineage>
        <taxon>Eukaryota</taxon>
        <taxon>Viridiplantae</taxon>
        <taxon>Streptophyta</taxon>
        <taxon>Embryophyta</taxon>
        <taxon>Tracheophyta</taxon>
        <taxon>Spermatophyta</taxon>
        <taxon>Magnoliopsida</taxon>
        <taxon>eudicotyledons</taxon>
        <taxon>Gunneridae</taxon>
        <taxon>Pentapetalae</taxon>
        <taxon>rosids</taxon>
        <taxon>fabids</taxon>
        <taxon>Fabales</taxon>
        <taxon>Fabaceae</taxon>
        <taxon>Papilionoideae</taxon>
        <taxon>50 kb inversion clade</taxon>
        <taxon>NPAAA clade</taxon>
        <taxon>Hologalegina</taxon>
        <taxon>IRL clade</taxon>
        <taxon>Fabeae</taxon>
        <taxon>Lathyrus</taxon>
    </lineage>
</organism>
<dbReference type="CDD" id="cd09272">
    <property type="entry name" value="RNase_HI_RT_Ty1"/>
    <property type="match status" value="1"/>
</dbReference>
<protein>
    <recommendedName>
        <fullName evidence="3">Retrovirus-related Pol polyprotein from transposon TNT 1-94</fullName>
    </recommendedName>
</protein>
<name>A0A9D4XTY3_PEA</name>
<dbReference type="Proteomes" id="UP001058974">
    <property type="component" value="Chromosome 3"/>
</dbReference>
<dbReference type="Gramene" id="Psat03G0229800-T1">
    <property type="protein sequence ID" value="KAI5426812.1"/>
    <property type="gene ID" value="KIW84_032298"/>
</dbReference>
<evidence type="ECO:0008006" key="3">
    <source>
        <dbReference type="Google" id="ProtNLM"/>
    </source>
</evidence>
<accession>A0A9D4XTY3</accession>
<reference evidence="1 2" key="1">
    <citation type="journal article" date="2022" name="Nat. Genet.">
        <title>Improved pea reference genome and pan-genome highlight genomic features and evolutionary characteristics.</title>
        <authorList>
            <person name="Yang T."/>
            <person name="Liu R."/>
            <person name="Luo Y."/>
            <person name="Hu S."/>
            <person name="Wang D."/>
            <person name="Wang C."/>
            <person name="Pandey M.K."/>
            <person name="Ge S."/>
            <person name="Xu Q."/>
            <person name="Li N."/>
            <person name="Li G."/>
            <person name="Huang Y."/>
            <person name="Saxena R.K."/>
            <person name="Ji Y."/>
            <person name="Li M."/>
            <person name="Yan X."/>
            <person name="He Y."/>
            <person name="Liu Y."/>
            <person name="Wang X."/>
            <person name="Xiang C."/>
            <person name="Varshney R.K."/>
            <person name="Ding H."/>
            <person name="Gao S."/>
            <person name="Zong X."/>
        </authorList>
    </citation>
    <scope>NUCLEOTIDE SEQUENCE [LARGE SCALE GENOMIC DNA]</scope>
    <source>
        <strain evidence="1 2">cv. Zhongwan 6</strain>
    </source>
</reference>
<comment type="caution">
    <text evidence="1">The sequence shown here is derived from an EMBL/GenBank/DDBJ whole genome shotgun (WGS) entry which is preliminary data.</text>
</comment>
<dbReference type="EMBL" id="JAMSHJ010000003">
    <property type="protein sequence ID" value="KAI5426812.1"/>
    <property type="molecule type" value="Genomic_DNA"/>
</dbReference>
<keyword evidence="2" id="KW-1185">Reference proteome</keyword>
<evidence type="ECO:0000313" key="1">
    <source>
        <dbReference type="EMBL" id="KAI5426812.1"/>
    </source>
</evidence>
<dbReference type="AlphaFoldDB" id="A0A9D4XTY3"/>
<proteinExistence type="predicted"/>
<gene>
    <name evidence="1" type="ORF">KIW84_032298</name>
</gene>
<sequence length="453" mass="52218">MDSTNIALTPSTFEDVQIENQGMDLSIDNVLNPNDVFNVGAMEDVVENEVDQEVESIEKSVAFNELRQYTRDKRPSAQFPSNDYVFLTDGGEPESFEEVLEDENKKKWMDSIEDEMKSLCENNTFELGRFPKVKRALKKRRVIGLSKMSVLLKEDTRLAWSGESLSLKSEKRSLGCHLAEILDYRKYTSGYMVTFGGGVVAWQSKLRKYVALSTTQEEFIAIVEASKDLLWLRKFIMELSVKQEKSMYLFNNNLKDSMAIEDNSNDDFYRQPQINDVETIQQQSTLFVSKINYAKSFSDVSKIEVFNGQNFCRWYGRVHSILDMHGVASSLSELKPMSSPTQKVIDQWTHVNKFSESWKDYKNQLKHKQKQLSLEDLITHIIIEDTNRKESKVAKEKSFISRANLVQNNTNNKFHKKRHRKRDDNPPKANLAEGDDIIVIVITQANIVTSLNK</sequence>
<evidence type="ECO:0000313" key="2">
    <source>
        <dbReference type="Proteomes" id="UP001058974"/>
    </source>
</evidence>